<protein>
    <submittedName>
        <fullName evidence="2">Putative signal peptide protein</fullName>
    </submittedName>
</protein>
<dbReference type="VEuPathDB" id="FungiDB:VP01_4984g1"/>
<evidence type="ECO:0000313" key="3">
    <source>
        <dbReference type="Proteomes" id="UP000037035"/>
    </source>
</evidence>
<accession>A0A0L6ULS8</accession>
<feature type="signal peptide" evidence="1">
    <location>
        <begin position="1"/>
        <end position="27"/>
    </location>
</feature>
<keyword evidence="3" id="KW-1185">Reference proteome</keyword>
<sequence length="342" mass="39318">MEFGMVQLLAVDMQLLMSCYTSSSCWSATVQGWVVEQIDMTQHSLVTHSTHGTFMDIVHNLDLVVLNYLYLLVWRLYTVDTQASSMANGLLNLQLNWRTGLGSLRTCLGAGCMENESKLNWSLLNVNFEQLNEFLLQRAYPSQLVYFGRWLVSAWEKLYCTYSLPKRLHYKTFVHIHPKSFDCHMHTPGECIYSNSPTILPVSRYRTIVKKIQFLLQKIKNFAEVSYPPPSLFPSITLNCNPITRSPTRNITTTQGRFITFRGLVHNPVKNNQQHPKDPKLPVNTGLPPQLKPNYKIIKNLGIIPGLESPNNIIIKMMHTKLLLNKKNFTNTHFSVFFCFIC</sequence>
<name>A0A0L6ULS8_9BASI</name>
<organism evidence="2 3">
    <name type="scientific">Puccinia sorghi</name>
    <dbReference type="NCBI Taxonomy" id="27349"/>
    <lineage>
        <taxon>Eukaryota</taxon>
        <taxon>Fungi</taxon>
        <taxon>Dikarya</taxon>
        <taxon>Basidiomycota</taxon>
        <taxon>Pucciniomycotina</taxon>
        <taxon>Pucciniomycetes</taxon>
        <taxon>Pucciniales</taxon>
        <taxon>Pucciniaceae</taxon>
        <taxon>Puccinia</taxon>
    </lineage>
</organism>
<reference evidence="2 3" key="1">
    <citation type="submission" date="2015-08" db="EMBL/GenBank/DDBJ databases">
        <title>Next Generation Sequencing and Analysis of the Genome of Puccinia sorghi L Schw, the Causal Agent of Maize Common Rust.</title>
        <authorList>
            <person name="Rochi L."/>
            <person name="Burguener G."/>
            <person name="Darino M."/>
            <person name="Turjanski A."/>
            <person name="Kreff E."/>
            <person name="Dieguez M.J."/>
            <person name="Sacco F."/>
        </authorList>
    </citation>
    <scope>NUCLEOTIDE SEQUENCE [LARGE SCALE GENOMIC DNA]</scope>
    <source>
        <strain evidence="2 3">RO10H11247</strain>
    </source>
</reference>
<comment type="caution">
    <text evidence="2">The sequence shown here is derived from an EMBL/GenBank/DDBJ whole genome shotgun (WGS) entry which is preliminary data.</text>
</comment>
<gene>
    <name evidence="2" type="ORF">VP01_4984g1</name>
</gene>
<proteinExistence type="predicted"/>
<keyword evidence="1" id="KW-0732">Signal</keyword>
<evidence type="ECO:0000313" key="2">
    <source>
        <dbReference type="EMBL" id="KNZ49488.1"/>
    </source>
</evidence>
<dbReference type="AlphaFoldDB" id="A0A0L6ULS8"/>
<dbReference type="EMBL" id="LAVV01010147">
    <property type="protein sequence ID" value="KNZ49488.1"/>
    <property type="molecule type" value="Genomic_DNA"/>
</dbReference>
<evidence type="ECO:0000256" key="1">
    <source>
        <dbReference type="SAM" id="SignalP"/>
    </source>
</evidence>
<feature type="chain" id="PRO_5005567929" evidence="1">
    <location>
        <begin position="28"/>
        <end position="342"/>
    </location>
</feature>
<dbReference type="Proteomes" id="UP000037035">
    <property type="component" value="Unassembled WGS sequence"/>
</dbReference>